<comment type="caution">
    <text evidence="1">The sequence shown here is derived from an EMBL/GenBank/DDBJ whole genome shotgun (WGS) entry which is preliminary data.</text>
</comment>
<dbReference type="InterPro" id="IPR011990">
    <property type="entry name" value="TPR-like_helical_dom_sf"/>
</dbReference>
<gene>
    <name evidence="1" type="ORF">S01H4_24375</name>
</gene>
<accession>X1BVF4</accession>
<proteinExistence type="predicted"/>
<dbReference type="SUPFAM" id="SSF48452">
    <property type="entry name" value="TPR-like"/>
    <property type="match status" value="1"/>
</dbReference>
<dbReference type="Gene3D" id="1.25.40.10">
    <property type="entry name" value="Tetratricopeptide repeat domain"/>
    <property type="match status" value="1"/>
</dbReference>
<evidence type="ECO:0008006" key="2">
    <source>
        <dbReference type="Google" id="ProtNLM"/>
    </source>
</evidence>
<name>X1BVF4_9ZZZZ</name>
<dbReference type="NCBIfam" id="NF047558">
    <property type="entry name" value="TPR_END_plus"/>
    <property type="match status" value="1"/>
</dbReference>
<organism evidence="1">
    <name type="scientific">marine sediment metagenome</name>
    <dbReference type="NCBI Taxonomy" id="412755"/>
    <lineage>
        <taxon>unclassified sequences</taxon>
        <taxon>metagenomes</taxon>
        <taxon>ecological metagenomes</taxon>
    </lineage>
</organism>
<sequence>MVGWLGFGWCLKRSGKLSEAIDVLADGMNYCDKEPALAYNLSCYHSLAGNVRTAVEYLTKAIASDNRFRSLTSYESDFDSIRNDPQFVAVIEQTV</sequence>
<dbReference type="EMBL" id="BART01011440">
    <property type="protein sequence ID" value="GAG85122.1"/>
    <property type="molecule type" value="Genomic_DNA"/>
</dbReference>
<evidence type="ECO:0000313" key="1">
    <source>
        <dbReference type="EMBL" id="GAG85122.1"/>
    </source>
</evidence>
<dbReference type="AlphaFoldDB" id="X1BVF4"/>
<protein>
    <recommendedName>
        <fullName evidence="2">Tetratricopeptide repeat protein</fullName>
    </recommendedName>
</protein>
<reference evidence="1" key="1">
    <citation type="journal article" date="2014" name="Front. Microbiol.">
        <title>High frequency of phylogenetically diverse reductive dehalogenase-homologous genes in deep subseafloor sedimentary metagenomes.</title>
        <authorList>
            <person name="Kawai M."/>
            <person name="Futagami T."/>
            <person name="Toyoda A."/>
            <person name="Takaki Y."/>
            <person name="Nishi S."/>
            <person name="Hori S."/>
            <person name="Arai W."/>
            <person name="Tsubouchi T."/>
            <person name="Morono Y."/>
            <person name="Uchiyama I."/>
            <person name="Ito T."/>
            <person name="Fujiyama A."/>
            <person name="Inagaki F."/>
            <person name="Takami H."/>
        </authorList>
    </citation>
    <scope>NUCLEOTIDE SEQUENCE</scope>
    <source>
        <strain evidence="1">Expedition CK06-06</strain>
    </source>
</reference>